<protein>
    <submittedName>
        <fullName evidence="2">Uncharacterized protein</fullName>
    </submittedName>
</protein>
<accession>A0A1G4B878</accession>
<keyword evidence="3" id="KW-1185">Reference proteome</keyword>
<dbReference type="Proteomes" id="UP000176998">
    <property type="component" value="Unassembled WGS sequence"/>
</dbReference>
<evidence type="ECO:0000313" key="2">
    <source>
        <dbReference type="EMBL" id="OHE97584.1"/>
    </source>
</evidence>
<feature type="region of interest" description="Disordered" evidence="1">
    <location>
        <begin position="156"/>
        <end position="178"/>
    </location>
</feature>
<organism evidence="2 3">
    <name type="scientific">Colletotrichum orchidophilum</name>
    <dbReference type="NCBI Taxonomy" id="1209926"/>
    <lineage>
        <taxon>Eukaryota</taxon>
        <taxon>Fungi</taxon>
        <taxon>Dikarya</taxon>
        <taxon>Ascomycota</taxon>
        <taxon>Pezizomycotina</taxon>
        <taxon>Sordariomycetes</taxon>
        <taxon>Hypocreomycetidae</taxon>
        <taxon>Glomerellales</taxon>
        <taxon>Glomerellaceae</taxon>
        <taxon>Colletotrichum</taxon>
    </lineage>
</organism>
<proteinExistence type="predicted"/>
<name>A0A1G4B878_9PEZI</name>
<dbReference type="EMBL" id="MJBS01000056">
    <property type="protein sequence ID" value="OHE97584.1"/>
    <property type="molecule type" value="Genomic_DNA"/>
</dbReference>
<sequence length="178" mass="19826">MLGRLTMQGLRIQQLMAAFYEASIRIGRAQVDCSKGREGLAARDGVQEKLQRAGKQALPGHWRPHHLAPARPPSPGSLVSCSRNLSKDAFLPACPPAYVVRPPPSAVGLACEKPSLYRRHRTTRIPIFVPEDTLQPRFLLRRVKATYLPGVTGVLNRDGRVNPSRRQRHELPNMDQGQ</sequence>
<evidence type="ECO:0000313" key="3">
    <source>
        <dbReference type="Proteomes" id="UP000176998"/>
    </source>
</evidence>
<dbReference type="GeneID" id="34560347"/>
<evidence type="ECO:0000256" key="1">
    <source>
        <dbReference type="SAM" id="MobiDB-lite"/>
    </source>
</evidence>
<dbReference type="RefSeq" id="XP_022474737.1">
    <property type="nucleotide sequence ID" value="XM_022618837.1"/>
</dbReference>
<comment type="caution">
    <text evidence="2">The sequence shown here is derived from an EMBL/GenBank/DDBJ whole genome shotgun (WGS) entry which is preliminary data.</text>
</comment>
<gene>
    <name evidence="2" type="ORF">CORC01_07199</name>
</gene>
<dbReference type="AlphaFoldDB" id="A0A1G4B878"/>
<reference evidence="2 3" key="1">
    <citation type="submission" date="2016-09" db="EMBL/GenBank/DDBJ databases">
        <authorList>
            <person name="Capua I."/>
            <person name="De Benedictis P."/>
            <person name="Joannis T."/>
            <person name="Lombin L.H."/>
            <person name="Cattoli G."/>
        </authorList>
    </citation>
    <scope>NUCLEOTIDE SEQUENCE [LARGE SCALE GENOMIC DNA]</scope>
    <source>
        <strain evidence="2 3">IMI 309357</strain>
    </source>
</reference>